<sequence>MSAPHDDLIRPLLQPNAPIPSLRRSLLSNSIIFPLSADDVELIIGRVFGDLVGLPFLDLSRLERFIFLPRAVDDTDRQNNALRYLIRWSGSNKLSFHFVADLNMRNVTNVSFNDFLYGAGRIDILNELVLPNVMRLHFLDGIFSGRDLSEFLAQLPEAAFEGIEDVDITFLGFLDSPSTFGVRACVTFTSVAARRFPPSKSCHLRNGFHPEGLKLPWRSMTLVDMGDTVISQASFLIIMQLSCDSLIDGSFHVVFATPLTLPHPPHIQPVVIMRSLINLHLRLKDTCNDLVFLLHFHLPILKNLWLEYANVNFPFQWDISLLTDLLAPASHTLETLFLTDLPVYSAQVLRRSDRVPSSHFELEALLRTLPNLKALWLPPAINVALPVLVDIATGVLLPRLDFIEVAAERDPDNVFNMVRTRNAVEDSAKGSGRSRITALYFMVPWVPPDEQRVLQGKADRLGLARLFVGRIAVLGGVDCNWAFIGDVCPSGSHIEGYCTYSII</sequence>
<accession>A0A9P5THP0</accession>
<reference evidence="1" key="1">
    <citation type="submission" date="2020-11" db="EMBL/GenBank/DDBJ databases">
        <authorList>
            <consortium name="DOE Joint Genome Institute"/>
            <person name="Ahrendt S."/>
            <person name="Riley R."/>
            <person name="Andreopoulos W."/>
            <person name="LaButti K."/>
            <person name="Pangilinan J."/>
            <person name="Ruiz-duenas F.J."/>
            <person name="Barrasa J.M."/>
            <person name="Sanchez-Garcia M."/>
            <person name="Camarero S."/>
            <person name="Miyauchi S."/>
            <person name="Serrano A."/>
            <person name="Linde D."/>
            <person name="Babiker R."/>
            <person name="Drula E."/>
            <person name="Ayuso-Fernandez I."/>
            <person name="Pacheco R."/>
            <person name="Padilla G."/>
            <person name="Ferreira P."/>
            <person name="Barriuso J."/>
            <person name="Kellner H."/>
            <person name="Castanera R."/>
            <person name="Alfaro M."/>
            <person name="Ramirez L."/>
            <person name="Pisabarro A.G."/>
            <person name="Kuo A."/>
            <person name="Tritt A."/>
            <person name="Lipzen A."/>
            <person name="He G."/>
            <person name="Yan M."/>
            <person name="Ng V."/>
            <person name="Cullen D."/>
            <person name="Martin F."/>
            <person name="Rosso M.-N."/>
            <person name="Henrissat B."/>
            <person name="Hibbett D."/>
            <person name="Martinez A.T."/>
            <person name="Grigoriev I.V."/>
        </authorList>
    </citation>
    <scope>NUCLEOTIDE SEQUENCE</scope>
    <source>
        <strain evidence="1">AH 44721</strain>
    </source>
</reference>
<gene>
    <name evidence="1" type="ORF">CPB84DRAFT_1751803</name>
</gene>
<dbReference type="AlphaFoldDB" id="A0A9P5THP0"/>
<comment type="caution">
    <text evidence="1">The sequence shown here is derived from an EMBL/GenBank/DDBJ whole genome shotgun (WGS) entry which is preliminary data.</text>
</comment>
<evidence type="ECO:0000313" key="2">
    <source>
        <dbReference type="Proteomes" id="UP000724874"/>
    </source>
</evidence>
<evidence type="ECO:0000313" key="1">
    <source>
        <dbReference type="EMBL" id="KAF8878905.1"/>
    </source>
</evidence>
<dbReference type="EMBL" id="JADNYJ010000154">
    <property type="protein sequence ID" value="KAF8878905.1"/>
    <property type="molecule type" value="Genomic_DNA"/>
</dbReference>
<dbReference type="Proteomes" id="UP000724874">
    <property type="component" value="Unassembled WGS sequence"/>
</dbReference>
<protein>
    <submittedName>
        <fullName evidence="1">Uncharacterized protein</fullName>
    </submittedName>
</protein>
<dbReference type="OrthoDB" id="2269034at2759"/>
<proteinExistence type="predicted"/>
<name>A0A9P5THP0_GYMJU</name>
<keyword evidence="2" id="KW-1185">Reference proteome</keyword>
<organism evidence="1 2">
    <name type="scientific">Gymnopilus junonius</name>
    <name type="common">Spectacular rustgill mushroom</name>
    <name type="synonym">Gymnopilus spectabilis subsp. junonius</name>
    <dbReference type="NCBI Taxonomy" id="109634"/>
    <lineage>
        <taxon>Eukaryota</taxon>
        <taxon>Fungi</taxon>
        <taxon>Dikarya</taxon>
        <taxon>Basidiomycota</taxon>
        <taxon>Agaricomycotina</taxon>
        <taxon>Agaricomycetes</taxon>
        <taxon>Agaricomycetidae</taxon>
        <taxon>Agaricales</taxon>
        <taxon>Agaricineae</taxon>
        <taxon>Hymenogastraceae</taxon>
        <taxon>Gymnopilus</taxon>
    </lineage>
</organism>